<keyword evidence="5 8" id="KW-0812">Transmembrane</keyword>
<dbReference type="PANTHER" id="PTHR35334:SF4">
    <property type="entry name" value="SERINE TRANSPORTER-RELATED"/>
    <property type="match status" value="1"/>
</dbReference>
<name>A0A1D8QUX7_9PROT</name>
<evidence type="ECO:0000256" key="3">
    <source>
        <dbReference type="ARBA" id="ARBA00022475"/>
    </source>
</evidence>
<reference evidence="10" key="1">
    <citation type="submission" date="2016-04" db="EMBL/GenBank/DDBJ databases">
        <authorList>
            <person name="Jeon C.O."/>
            <person name="Cho G.Y."/>
            <person name="Jeong H.I."/>
            <person name="Kim K.H."/>
        </authorList>
    </citation>
    <scope>NUCLEOTIDE SEQUENCE [LARGE SCALE GENOMIC DNA]</scope>
    <source>
        <strain evidence="10">LMG 1590</strain>
    </source>
</reference>
<dbReference type="EMBL" id="CP015164">
    <property type="protein sequence ID" value="AOW46136.1"/>
    <property type="molecule type" value="Genomic_DNA"/>
</dbReference>
<evidence type="ECO:0000256" key="8">
    <source>
        <dbReference type="SAM" id="Phobius"/>
    </source>
</evidence>
<evidence type="ECO:0000256" key="2">
    <source>
        <dbReference type="ARBA" id="ARBA00022448"/>
    </source>
</evidence>
<evidence type="ECO:0000256" key="5">
    <source>
        <dbReference type="ARBA" id="ARBA00022692"/>
    </source>
</evidence>
<evidence type="ECO:0000256" key="4">
    <source>
        <dbReference type="ARBA" id="ARBA00022519"/>
    </source>
</evidence>
<dbReference type="GO" id="GO:0005886">
    <property type="term" value="C:plasma membrane"/>
    <property type="evidence" value="ECO:0007669"/>
    <property type="project" value="UniProtKB-SubCell"/>
</dbReference>
<feature type="transmembrane region" description="Helical" evidence="8">
    <location>
        <begin position="39"/>
        <end position="59"/>
    </location>
</feature>
<accession>A0A1D8QUX7</accession>
<proteinExistence type="predicted"/>
<keyword evidence="6 8" id="KW-1133">Transmembrane helix</keyword>
<sequence>MTAFFGVYLGFREASVGIFSSMLGHWVNPGHLHRNWVQYGVMGFAILLSWGAVVANLPVLSFTTFSSPIFGIIGCLLPVWLVVKTPDLRKYRKPSLTFITLIGLLLCISPFLAWM</sequence>
<evidence type="ECO:0000256" key="7">
    <source>
        <dbReference type="ARBA" id="ARBA00023136"/>
    </source>
</evidence>
<evidence type="ECO:0000256" key="1">
    <source>
        <dbReference type="ARBA" id="ARBA00004429"/>
    </source>
</evidence>
<dbReference type="InterPro" id="IPR018227">
    <property type="entry name" value="Amino_acid_transport_2"/>
</dbReference>
<keyword evidence="7 8" id="KW-0472">Membrane</keyword>
<evidence type="ECO:0000256" key="6">
    <source>
        <dbReference type="ARBA" id="ARBA00022989"/>
    </source>
</evidence>
<keyword evidence="2" id="KW-0813">Transport</keyword>
<comment type="subcellular location">
    <subcellularLocation>
        <location evidence="1">Cell inner membrane</location>
        <topology evidence="1">Multi-pass membrane protein</topology>
    </subcellularLocation>
</comment>
<keyword evidence="3" id="KW-1003">Cell membrane</keyword>
<feature type="transmembrane region" description="Helical" evidence="8">
    <location>
        <begin position="65"/>
        <end position="83"/>
    </location>
</feature>
<feature type="transmembrane region" description="Helical" evidence="8">
    <location>
        <begin position="95"/>
        <end position="114"/>
    </location>
</feature>
<dbReference type="KEGG" id="aasc:A4S02_04335"/>
<evidence type="ECO:0000313" key="9">
    <source>
        <dbReference type="EMBL" id="AOW46136.1"/>
    </source>
</evidence>
<keyword evidence="4" id="KW-0997">Cell inner membrane</keyword>
<dbReference type="GO" id="GO:0003333">
    <property type="term" value="P:amino acid transmembrane transport"/>
    <property type="evidence" value="ECO:0007669"/>
    <property type="project" value="InterPro"/>
</dbReference>
<dbReference type="AlphaFoldDB" id="A0A1D8QUX7"/>
<dbReference type="Proteomes" id="UP000175973">
    <property type="component" value="Chromosome"/>
</dbReference>
<dbReference type="PANTHER" id="PTHR35334">
    <property type="entry name" value="SERINE TRANSPORTER"/>
    <property type="match status" value="1"/>
</dbReference>
<evidence type="ECO:0000313" key="10">
    <source>
        <dbReference type="Proteomes" id="UP000175973"/>
    </source>
</evidence>
<organism evidence="9 10">
    <name type="scientific">Acetobacter ascendens</name>
    <dbReference type="NCBI Taxonomy" id="481146"/>
    <lineage>
        <taxon>Bacteria</taxon>
        <taxon>Pseudomonadati</taxon>
        <taxon>Pseudomonadota</taxon>
        <taxon>Alphaproteobacteria</taxon>
        <taxon>Acetobacterales</taxon>
        <taxon>Acetobacteraceae</taxon>
        <taxon>Acetobacter</taxon>
    </lineage>
</organism>
<keyword evidence="10" id="KW-1185">Reference proteome</keyword>
<gene>
    <name evidence="9" type="ORF">A4S02_04335</name>
</gene>
<dbReference type="RefSeq" id="WP_070323055.1">
    <property type="nucleotide sequence ID" value="NZ_CP015164.1"/>
</dbReference>
<protein>
    <submittedName>
        <fullName evidence="9">Uncharacterized protein</fullName>
    </submittedName>
</protein>